<sequence length="88" mass="9790">MSGEPKDLAIKLFGKTIPLLEVPPEAASVRRKQSHEVELTLEVTVRADEDDRQEDKFVPRGSLTLLSLIYAHNFSMGARVGDQVEPCI</sequence>
<name>A0AAN7GZT4_9MYRT</name>
<organism evidence="1 2">
    <name type="scientific">Trapa incisa</name>
    <dbReference type="NCBI Taxonomy" id="236973"/>
    <lineage>
        <taxon>Eukaryota</taxon>
        <taxon>Viridiplantae</taxon>
        <taxon>Streptophyta</taxon>
        <taxon>Embryophyta</taxon>
        <taxon>Tracheophyta</taxon>
        <taxon>Spermatophyta</taxon>
        <taxon>Magnoliopsida</taxon>
        <taxon>eudicotyledons</taxon>
        <taxon>Gunneridae</taxon>
        <taxon>Pentapetalae</taxon>
        <taxon>rosids</taxon>
        <taxon>malvids</taxon>
        <taxon>Myrtales</taxon>
        <taxon>Lythraceae</taxon>
        <taxon>Trapa</taxon>
    </lineage>
</organism>
<protein>
    <submittedName>
        <fullName evidence="1">Uncharacterized protein</fullName>
    </submittedName>
</protein>
<dbReference type="EMBL" id="JAXIOK010000018">
    <property type="protein sequence ID" value="KAK4749220.1"/>
    <property type="molecule type" value="Genomic_DNA"/>
</dbReference>
<comment type="caution">
    <text evidence="1">The sequence shown here is derived from an EMBL/GenBank/DDBJ whole genome shotgun (WGS) entry which is preliminary data.</text>
</comment>
<accession>A0AAN7GZT4</accession>
<evidence type="ECO:0000313" key="1">
    <source>
        <dbReference type="EMBL" id="KAK4749220.1"/>
    </source>
</evidence>
<dbReference type="AlphaFoldDB" id="A0AAN7GZT4"/>
<proteinExistence type="predicted"/>
<reference evidence="1 2" key="1">
    <citation type="journal article" date="2023" name="Hortic Res">
        <title>Pangenome of water caltrop reveals structural variations and asymmetric subgenome divergence after allopolyploidization.</title>
        <authorList>
            <person name="Zhang X."/>
            <person name="Chen Y."/>
            <person name="Wang L."/>
            <person name="Yuan Y."/>
            <person name="Fang M."/>
            <person name="Shi L."/>
            <person name="Lu R."/>
            <person name="Comes H.P."/>
            <person name="Ma Y."/>
            <person name="Chen Y."/>
            <person name="Huang G."/>
            <person name="Zhou Y."/>
            <person name="Zheng Z."/>
            <person name="Qiu Y."/>
        </authorList>
    </citation>
    <scope>NUCLEOTIDE SEQUENCE [LARGE SCALE GENOMIC DNA]</scope>
    <source>
        <tissue evidence="1">Roots</tissue>
    </source>
</reference>
<gene>
    <name evidence="1" type="ORF">SAY87_026669</name>
</gene>
<dbReference type="Proteomes" id="UP001345219">
    <property type="component" value="Chromosome 21"/>
</dbReference>
<evidence type="ECO:0000313" key="2">
    <source>
        <dbReference type="Proteomes" id="UP001345219"/>
    </source>
</evidence>
<keyword evidence="2" id="KW-1185">Reference proteome</keyword>